<keyword evidence="3" id="KW-1185">Reference proteome</keyword>
<dbReference type="RefSeq" id="WP_340359637.1">
    <property type="nucleotide sequence ID" value="NZ_JBBKZU010000012.1"/>
</dbReference>
<sequence length="51" mass="5603">MRRWPTSNSSAGLITEGGEVPDEGTAEFLLNYISDLHEFIARVLAVPPHHA</sequence>
<reference evidence="2 3" key="1">
    <citation type="submission" date="2024-03" db="EMBL/GenBank/DDBJ databases">
        <title>Novel species of the genus Variovorax.</title>
        <authorList>
            <person name="Liu Q."/>
            <person name="Xin Y.-H."/>
        </authorList>
    </citation>
    <scope>NUCLEOTIDE SEQUENCE [LARGE SCALE GENOMIC DNA]</scope>
    <source>
        <strain evidence="2 3">KACC 18899</strain>
    </source>
</reference>
<evidence type="ECO:0000313" key="2">
    <source>
        <dbReference type="EMBL" id="MEJ8814410.1"/>
    </source>
</evidence>
<accession>A0ABU8VL87</accession>
<feature type="region of interest" description="Disordered" evidence="1">
    <location>
        <begin position="1"/>
        <end position="21"/>
    </location>
</feature>
<evidence type="ECO:0000256" key="1">
    <source>
        <dbReference type="SAM" id="MobiDB-lite"/>
    </source>
</evidence>
<feature type="compositionally biased region" description="Polar residues" evidence="1">
    <location>
        <begin position="1"/>
        <end position="12"/>
    </location>
</feature>
<dbReference type="EMBL" id="JBBKZU010000012">
    <property type="protein sequence ID" value="MEJ8814410.1"/>
    <property type="molecule type" value="Genomic_DNA"/>
</dbReference>
<proteinExistence type="predicted"/>
<protein>
    <submittedName>
        <fullName evidence="2">Uncharacterized protein</fullName>
    </submittedName>
</protein>
<gene>
    <name evidence="2" type="ORF">WKW77_25255</name>
</gene>
<evidence type="ECO:0000313" key="3">
    <source>
        <dbReference type="Proteomes" id="UP001365846"/>
    </source>
</evidence>
<comment type="caution">
    <text evidence="2">The sequence shown here is derived from an EMBL/GenBank/DDBJ whole genome shotgun (WGS) entry which is preliminary data.</text>
</comment>
<dbReference type="Proteomes" id="UP001365846">
    <property type="component" value="Unassembled WGS sequence"/>
</dbReference>
<organism evidence="2 3">
    <name type="scientific">Variovorax ureilyticus</name>
    <dbReference type="NCBI Taxonomy" id="1836198"/>
    <lineage>
        <taxon>Bacteria</taxon>
        <taxon>Pseudomonadati</taxon>
        <taxon>Pseudomonadota</taxon>
        <taxon>Betaproteobacteria</taxon>
        <taxon>Burkholderiales</taxon>
        <taxon>Comamonadaceae</taxon>
        <taxon>Variovorax</taxon>
    </lineage>
</organism>
<name>A0ABU8VL87_9BURK</name>